<reference evidence="2 3" key="1">
    <citation type="journal article" date="2016" name="Sci. Rep.">
        <title>Peltaster fructicola genome reveals evolution from an invasive phytopathogen to an ectophytic parasite.</title>
        <authorList>
            <person name="Xu C."/>
            <person name="Chen H."/>
            <person name="Gleason M.L."/>
            <person name="Xu J.R."/>
            <person name="Liu H."/>
            <person name="Zhang R."/>
            <person name="Sun G."/>
        </authorList>
    </citation>
    <scope>NUCLEOTIDE SEQUENCE [LARGE SCALE GENOMIC DNA]</scope>
    <source>
        <strain evidence="2 3">LNHT1506</strain>
    </source>
</reference>
<keyword evidence="3" id="KW-1185">Reference proteome</keyword>
<organism evidence="2 3">
    <name type="scientific">Peltaster fructicola</name>
    <dbReference type="NCBI Taxonomy" id="286661"/>
    <lineage>
        <taxon>Eukaryota</taxon>
        <taxon>Fungi</taxon>
        <taxon>Dikarya</taxon>
        <taxon>Ascomycota</taxon>
        <taxon>Pezizomycotina</taxon>
        <taxon>Dothideomycetes</taxon>
        <taxon>Dothideomycetes incertae sedis</taxon>
        <taxon>Peltaster</taxon>
    </lineage>
</organism>
<evidence type="ECO:0000256" key="1">
    <source>
        <dbReference type="SAM" id="SignalP"/>
    </source>
</evidence>
<protein>
    <recommendedName>
        <fullName evidence="4">Ecp2 effector protein domain-containing protein</fullName>
    </recommendedName>
</protein>
<name>A0A6H0Y3R8_9PEZI</name>
<dbReference type="EMBL" id="CP051143">
    <property type="protein sequence ID" value="QIX01654.1"/>
    <property type="molecule type" value="Genomic_DNA"/>
</dbReference>
<feature type="chain" id="PRO_5026226375" description="Ecp2 effector protein domain-containing protein" evidence="1">
    <location>
        <begin position="21"/>
        <end position="227"/>
    </location>
</feature>
<evidence type="ECO:0000313" key="2">
    <source>
        <dbReference type="EMBL" id="QIX01654.1"/>
    </source>
</evidence>
<evidence type="ECO:0000313" key="3">
    <source>
        <dbReference type="Proteomes" id="UP000503462"/>
    </source>
</evidence>
<dbReference type="AlphaFoldDB" id="A0A6H0Y3R8"/>
<accession>A0A6H0Y3R8</accession>
<proteinExistence type="predicted"/>
<dbReference type="Proteomes" id="UP000503462">
    <property type="component" value="Chromosome 5"/>
</dbReference>
<gene>
    <name evidence="2" type="ORF">AMS68_007171</name>
</gene>
<keyword evidence="1" id="KW-0732">Signal</keyword>
<evidence type="ECO:0008006" key="4">
    <source>
        <dbReference type="Google" id="ProtNLM"/>
    </source>
</evidence>
<sequence>MAPICALAVSGILFFSISHAIVLPASDFGQVSITPAHLACSKNASRTFETEATMVNSAVLERRSVVVGSRPEWLDCHRLKHASQWGDVFTGCYYGDTPDGYPASEKDHFREQLTELIRISVGTGTVTDRFHPDINNYPRWLCTGEENKRLCVSWSDTLLAHIEPDMSKIAIEKAQQCLYKHGYSSEIALFTFTGKRVNICITSKPGECERALCEDSRVETGQVNERQ</sequence>
<feature type="signal peptide" evidence="1">
    <location>
        <begin position="1"/>
        <end position="20"/>
    </location>
</feature>